<feature type="compositionally biased region" description="Acidic residues" evidence="1">
    <location>
        <begin position="178"/>
        <end position="191"/>
    </location>
</feature>
<evidence type="ECO:0000313" key="4">
    <source>
        <dbReference type="Proteomes" id="UP001363151"/>
    </source>
</evidence>
<keyword evidence="4" id="KW-1185">Reference proteome</keyword>
<dbReference type="EMBL" id="JBBJCI010000121">
    <property type="protein sequence ID" value="KAK7248039.1"/>
    <property type="molecule type" value="Genomic_DNA"/>
</dbReference>
<sequence length="191" mass="19463">MPMACLMNASAPCDTSYGGWQAPMVAAVANGSATPVLQDDGAAWSAIGAGHDDVVLYDDACRAFAAAKKNVADVEDDAGFRAVAVLAGAAASAAGGAGVCRETSCFASSAAGGARRQRDGGYALFAIFLSSFLTGGLVVRFYVSRASASPASSDPVFSPLGFGAQMVRRRPRSRSGSDDDDDDDDFDDIAL</sequence>
<evidence type="ECO:0000256" key="1">
    <source>
        <dbReference type="SAM" id="MobiDB-lite"/>
    </source>
</evidence>
<organism evidence="3 4">
    <name type="scientific">Aureococcus anophagefferens</name>
    <name type="common">Harmful bloom alga</name>
    <dbReference type="NCBI Taxonomy" id="44056"/>
    <lineage>
        <taxon>Eukaryota</taxon>
        <taxon>Sar</taxon>
        <taxon>Stramenopiles</taxon>
        <taxon>Ochrophyta</taxon>
        <taxon>Pelagophyceae</taxon>
        <taxon>Pelagomonadales</taxon>
        <taxon>Pelagomonadaceae</taxon>
        <taxon>Aureococcus</taxon>
    </lineage>
</organism>
<dbReference type="Proteomes" id="UP001363151">
    <property type="component" value="Unassembled WGS sequence"/>
</dbReference>
<reference evidence="3 4" key="1">
    <citation type="submission" date="2024-03" db="EMBL/GenBank/DDBJ databases">
        <title>Aureococcus anophagefferens CCMP1851 and Kratosvirus quantuckense: Draft genome of a second virus-susceptible host strain in the model system.</title>
        <authorList>
            <person name="Chase E."/>
            <person name="Truchon A.R."/>
            <person name="Schepens W."/>
            <person name="Wilhelm S.W."/>
        </authorList>
    </citation>
    <scope>NUCLEOTIDE SEQUENCE [LARGE SCALE GENOMIC DNA]</scope>
    <source>
        <strain evidence="3 4">CCMP1851</strain>
    </source>
</reference>
<evidence type="ECO:0000313" key="3">
    <source>
        <dbReference type="EMBL" id="KAK7248039.1"/>
    </source>
</evidence>
<name>A0ABR1G567_AURAN</name>
<evidence type="ECO:0000256" key="2">
    <source>
        <dbReference type="SAM" id="Phobius"/>
    </source>
</evidence>
<feature type="transmembrane region" description="Helical" evidence="2">
    <location>
        <begin position="122"/>
        <end position="143"/>
    </location>
</feature>
<gene>
    <name evidence="3" type="ORF">SO694_00087031</name>
</gene>
<proteinExistence type="predicted"/>
<keyword evidence="2" id="KW-0812">Transmembrane</keyword>
<comment type="caution">
    <text evidence="3">The sequence shown here is derived from an EMBL/GenBank/DDBJ whole genome shotgun (WGS) entry which is preliminary data.</text>
</comment>
<keyword evidence="2" id="KW-0472">Membrane</keyword>
<keyword evidence="2" id="KW-1133">Transmembrane helix</keyword>
<feature type="region of interest" description="Disordered" evidence="1">
    <location>
        <begin position="167"/>
        <end position="191"/>
    </location>
</feature>
<accession>A0ABR1G567</accession>
<protein>
    <submittedName>
        <fullName evidence="3">Uncharacterized protein</fullName>
    </submittedName>
</protein>